<gene>
    <name evidence="2" type="ORF">EHYA_04815</name>
</gene>
<comment type="caution">
    <text evidence="2">The sequence shown here is derived from an EMBL/GenBank/DDBJ whole genome shotgun (WGS) entry which is preliminary data.</text>
</comment>
<dbReference type="InterPro" id="IPR001932">
    <property type="entry name" value="PPM-type_phosphatase-like_dom"/>
</dbReference>
<evidence type="ECO:0000313" key="3">
    <source>
        <dbReference type="Proteomes" id="UP000286931"/>
    </source>
</evidence>
<dbReference type="Pfam" id="PF13672">
    <property type="entry name" value="PP2C_2"/>
    <property type="match status" value="1"/>
</dbReference>
<sequence length="250" mass="26507">MQVSHISEPSPGGINDDYIVASERFVIVLDGATANGLDTGCIHDVPWVVSRLAAQLSARLITDDGAPLSEILADGIAAVCDLHAGTCDLTNPNSPSTTVALLRNQGGLVEYLVLCDSPIVIETTSGDIQLINDDATAHLPGYTREVLQEVRNQPGGFWVASTKPEAAKHAVIGSIPASDVRRAAVMTDGVSRLFERYDWELSRLLDSLVSTGPAALVEAVRDAERQTPPGKFRGKAHDDATVALCAHFGD</sequence>
<dbReference type="Proteomes" id="UP000286931">
    <property type="component" value="Unassembled WGS sequence"/>
</dbReference>
<keyword evidence="3" id="KW-1185">Reference proteome</keyword>
<dbReference type="RefSeq" id="WP_126639141.1">
    <property type="nucleotide sequence ID" value="NZ_BIFH01000023.1"/>
</dbReference>
<organism evidence="2 3">
    <name type="scientific">Embleya hyalina</name>
    <dbReference type="NCBI Taxonomy" id="516124"/>
    <lineage>
        <taxon>Bacteria</taxon>
        <taxon>Bacillati</taxon>
        <taxon>Actinomycetota</taxon>
        <taxon>Actinomycetes</taxon>
        <taxon>Kitasatosporales</taxon>
        <taxon>Streptomycetaceae</taxon>
        <taxon>Embleya</taxon>
    </lineage>
</organism>
<dbReference type="AlphaFoldDB" id="A0A401YRA9"/>
<feature type="domain" description="PPM-type phosphatase" evidence="1">
    <location>
        <begin position="15"/>
        <end position="203"/>
    </location>
</feature>
<reference evidence="2 3" key="1">
    <citation type="submission" date="2018-12" db="EMBL/GenBank/DDBJ databases">
        <title>Draft genome sequence of Embleya hyalina NBRC 13850T.</title>
        <authorList>
            <person name="Komaki H."/>
            <person name="Hosoyama A."/>
            <person name="Kimura A."/>
            <person name="Ichikawa N."/>
            <person name="Tamura T."/>
        </authorList>
    </citation>
    <scope>NUCLEOTIDE SEQUENCE [LARGE SCALE GENOMIC DNA]</scope>
    <source>
        <strain evidence="2 3">NBRC 13850</strain>
    </source>
</reference>
<accession>A0A401YRA9</accession>
<evidence type="ECO:0000313" key="2">
    <source>
        <dbReference type="EMBL" id="GCD97127.1"/>
    </source>
</evidence>
<proteinExistence type="predicted"/>
<dbReference type="OrthoDB" id="3190646at2"/>
<evidence type="ECO:0000259" key="1">
    <source>
        <dbReference type="Pfam" id="PF13672"/>
    </source>
</evidence>
<dbReference type="EMBL" id="BIFH01000023">
    <property type="protein sequence ID" value="GCD97127.1"/>
    <property type="molecule type" value="Genomic_DNA"/>
</dbReference>
<name>A0A401YRA9_9ACTN</name>
<protein>
    <recommendedName>
        <fullName evidence="1">PPM-type phosphatase domain-containing protein</fullName>
    </recommendedName>
</protein>